<protein>
    <submittedName>
        <fullName evidence="4">Uncharacterized protein</fullName>
    </submittedName>
</protein>
<sequence>MPSLRALFVSITAAVACVTSAVAAPSFSPSPNSLSLVRRGTVFDPRCDCYQSPLPVVIDDCTSKITPLIQKLKSLDASDITSANIKPIADEIKSVLTDGIGHLNLLAKGNAEVSLILSTGNGTLSVSDSATLLAGLVNLVLGGVKAVLKLVALSDSTDVIVIFADLSVTLAEFLKISVSLVVDGGLLVAVLPLIKESLGVVLILGIPSYFHFLGLDLFSLGVDIGVGVGADVANVSTSSLVVIVKAAFKTIQPLAQQLKNLQASDCNSLIIGPIVGQIRAVLVDTVSQISLLVGKNLSAEVLLLLDGKVLTVNDCAGIIGELVIVIFDAICEVIKVIPASEAKAVIAIFVDVVLLVGQLIKISITLITFDGGLLVPLLPIIKEGLGLIVTVGLTDFYGFLNVDWTLLGAEVGVTIGAGVGGAGAVTTVVGAGTTILTSIGATVTGVFPSVPPTSTVSLGNSVGVLTTFVSTPVGTGSQSVRTGAPGNDDGEDDDGDYEDCDDDDTETGNGNSDLTTSPTGAQGGATTTATSTTVTNSGGSDVANPSTAPSTTATGATTITNGGQTDAITTSAASSSAVTILTTASSTTSGAVSKPSQCAGSDGSISISLVAVVQEVSVKVTPLVAKLKGISVADCTKDNIGGIVTEIKAIFTAAIAQIKVFVGASINVVLAKECGSDVILSVKEFADLFGTLINLVFGAIIIVLKTASGTGDYQVIISIFADLGLCIGELIKLTCDIVIFEGGLIVILVPIIKASLGICLTLGIKASFEFLQIDWTSISIDIGVGVGVGLSVISIVNNCTSTIGPLVEKLKSLSASDCTAGNIQPIIFEIKSAFNVCIEQIKLLVGASVEVVLASGSGAVVSVSECAKLIADLVNLVFGACGVVLKITVSAEYKAVIGLFADLGICIGEFIQITTKVVIFDGGLINVLIPLIHSSLALCVTLGIKASFEFLKIDWTQISVAVGVGATVSIVTILNNCTSTVTPLLQKLKDLKADECTADTIGPIVVEIKGVLSFCIEQIKALAGASVEIVLASSVGVVISVGDCANLVGDLVKLVLNTCAGVLKIAVAAELKAVISIFAELGVVVGTLIQTCVSVVTFDGGLLVVLVPIVKASLGVCIQLGITSSFEFLQIDFKQLAIDLGITVTVGVSVTLQAIIADLVVKITPLVEKLKGLNAGDCTPDTVGTIIGEIKAVVVASTQQVNGLKAGVSVSIEETTASIVGLLQLVFGALDAVLKIVITDHAKAVFGLCADLGSTIAVFLQSACSIDSGLQTSLLALVKGTLKDTFGVIIKLAITSTFSFLQVDFGGLCGELGLSIGGILNTLVHT</sequence>
<feature type="signal peptide" evidence="3">
    <location>
        <begin position="1"/>
        <end position="23"/>
    </location>
</feature>
<feature type="region of interest" description="Disordered" evidence="1">
    <location>
        <begin position="474"/>
        <end position="564"/>
    </location>
</feature>
<feature type="chain" id="PRO_5040172674" evidence="3">
    <location>
        <begin position="24"/>
        <end position="1326"/>
    </location>
</feature>
<feature type="transmembrane region" description="Helical" evidence="2">
    <location>
        <begin position="775"/>
        <end position="796"/>
    </location>
</feature>
<feature type="transmembrane region" description="Helical" evidence="2">
    <location>
        <begin position="737"/>
        <end position="763"/>
    </location>
</feature>
<dbReference type="OrthoDB" id="2984672at2759"/>
<organism evidence="4 5">
    <name type="scientific">Marasmius oreades</name>
    <name type="common">fairy-ring Marasmius</name>
    <dbReference type="NCBI Taxonomy" id="181124"/>
    <lineage>
        <taxon>Eukaryota</taxon>
        <taxon>Fungi</taxon>
        <taxon>Dikarya</taxon>
        <taxon>Basidiomycota</taxon>
        <taxon>Agaricomycotina</taxon>
        <taxon>Agaricomycetes</taxon>
        <taxon>Agaricomycetidae</taxon>
        <taxon>Agaricales</taxon>
        <taxon>Marasmiineae</taxon>
        <taxon>Marasmiaceae</taxon>
        <taxon>Marasmius</taxon>
    </lineage>
</organism>
<feature type="compositionally biased region" description="Acidic residues" evidence="1">
    <location>
        <begin position="488"/>
        <end position="506"/>
    </location>
</feature>
<name>A0A9P7RNF1_9AGAR</name>
<dbReference type="PROSITE" id="PS51257">
    <property type="entry name" value="PROKAR_LIPOPROTEIN"/>
    <property type="match status" value="1"/>
</dbReference>
<keyword evidence="5" id="KW-1185">Reference proteome</keyword>
<dbReference type="EMBL" id="CM032191">
    <property type="protein sequence ID" value="KAG7086113.1"/>
    <property type="molecule type" value="Genomic_DNA"/>
</dbReference>
<proteinExistence type="predicted"/>
<keyword evidence="2" id="KW-0812">Transmembrane</keyword>
<feature type="transmembrane region" description="Helical" evidence="2">
    <location>
        <begin position="713"/>
        <end position="731"/>
    </location>
</feature>
<accession>A0A9P7RNF1</accession>
<keyword evidence="3" id="KW-0732">Signal</keyword>
<feature type="compositionally biased region" description="Low complexity" evidence="1">
    <location>
        <begin position="507"/>
        <end position="564"/>
    </location>
</feature>
<dbReference type="GeneID" id="66072703"/>
<evidence type="ECO:0000256" key="3">
    <source>
        <dbReference type="SAM" id="SignalP"/>
    </source>
</evidence>
<comment type="caution">
    <text evidence="4">The sequence shown here is derived from an EMBL/GenBank/DDBJ whole genome shotgun (WGS) entry which is preliminary data.</text>
</comment>
<evidence type="ECO:0000313" key="5">
    <source>
        <dbReference type="Proteomes" id="UP001049176"/>
    </source>
</evidence>
<dbReference type="KEGG" id="more:E1B28_003627"/>
<evidence type="ECO:0000256" key="1">
    <source>
        <dbReference type="SAM" id="MobiDB-lite"/>
    </source>
</evidence>
<evidence type="ECO:0000313" key="4">
    <source>
        <dbReference type="EMBL" id="KAG7086113.1"/>
    </source>
</evidence>
<evidence type="ECO:0000256" key="2">
    <source>
        <dbReference type="SAM" id="Phobius"/>
    </source>
</evidence>
<keyword evidence="2" id="KW-1133">Transmembrane helix</keyword>
<reference evidence="4" key="1">
    <citation type="journal article" date="2021" name="Genome Biol. Evol.">
        <title>The assembled and annotated genome of the fairy-ring fungus Marasmius oreades.</title>
        <authorList>
            <person name="Hiltunen M."/>
            <person name="Ament-Velasquez S.L."/>
            <person name="Johannesson H."/>
        </authorList>
    </citation>
    <scope>NUCLEOTIDE SEQUENCE</scope>
    <source>
        <strain evidence="4">03SP1</strain>
    </source>
</reference>
<dbReference type="Proteomes" id="UP001049176">
    <property type="component" value="Chromosome 11"/>
</dbReference>
<gene>
    <name evidence="4" type="ORF">E1B28_003627</name>
</gene>
<keyword evidence="2" id="KW-0472">Membrane</keyword>
<dbReference type="RefSeq" id="XP_043002584.1">
    <property type="nucleotide sequence ID" value="XM_043160627.1"/>
</dbReference>
<feature type="transmembrane region" description="Helical" evidence="2">
    <location>
        <begin position="685"/>
        <end position="704"/>
    </location>
</feature>